<feature type="compositionally biased region" description="Polar residues" evidence="1">
    <location>
        <begin position="19"/>
        <end position="28"/>
    </location>
</feature>
<feature type="compositionally biased region" description="Polar residues" evidence="1">
    <location>
        <begin position="104"/>
        <end position="115"/>
    </location>
</feature>
<proteinExistence type="predicted"/>
<feature type="compositionally biased region" description="Basic and acidic residues" evidence="1">
    <location>
        <begin position="178"/>
        <end position="187"/>
    </location>
</feature>
<gene>
    <name evidence="2" type="ORF">K469DRAFT_774733</name>
</gene>
<reference evidence="2" key="1">
    <citation type="journal article" date="2020" name="Stud. Mycol.">
        <title>101 Dothideomycetes genomes: a test case for predicting lifestyles and emergence of pathogens.</title>
        <authorList>
            <person name="Haridas S."/>
            <person name="Albert R."/>
            <person name="Binder M."/>
            <person name="Bloem J."/>
            <person name="Labutti K."/>
            <person name="Salamov A."/>
            <person name="Andreopoulos B."/>
            <person name="Baker S."/>
            <person name="Barry K."/>
            <person name="Bills G."/>
            <person name="Bluhm B."/>
            <person name="Cannon C."/>
            <person name="Castanera R."/>
            <person name="Culley D."/>
            <person name="Daum C."/>
            <person name="Ezra D."/>
            <person name="Gonzalez J."/>
            <person name="Henrissat B."/>
            <person name="Kuo A."/>
            <person name="Liang C."/>
            <person name="Lipzen A."/>
            <person name="Lutzoni F."/>
            <person name="Magnuson J."/>
            <person name="Mondo S."/>
            <person name="Nolan M."/>
            <person name="Ohm R."/>
            <person name="Pangilinan J."/>
            <person name="Park H.-J."/>
            <person name="Ramirez L."/>
            <person name="Alfaro M."/>
            <person name="Sun H."/>
            <person name="Tritt A."/>
            <person name="Yoshinaga Y."/>
            <person name="Zwiers L.-H."/>
            <person name="Turgeon B."/>
            <person name="Goodwin S."/>
            <person name="Spatafora J."/>
            <person name="Crous P."/>
            <person name="Grigoriev I."/>
        </authorList>
    </citation>
    <scope>NUCLEOTIDE SEQUENCE</scope>
    <source>
        <strain evidence="2">CBS 207.26</strain>
    </source>
</reference>
<accession>A0A6A6EU55</accession>
<feature type="region of interest" description="Disordered" evidence="1">
    <location>
        <begin position="1"/>
        <end position="187"/>
    </location>
</feature>
<evidence type="ECO:0000256" key="1">
    <source>
        <dbReference type="SAM" id="MobiDB-lite"/>
    </source>
</evidence>
<dbReference type="AlphaFoldDB" id="A0A6A6EU55"/>
<evidence type="ECO:0000313" key="2">
    <source>
        <dbReference type="EMBL" id="KAF2194811.1"/>
    </source>
</evidence>
<feature type="compositionally biased region" description="Basic and acidic residues" evidence="1">
    <location>
        <begin position="84"/>
        <end position="93"/>
    </location>
</feature>
<organism evidence="2 3">
    <name type="scientific">Zopfia rhizophila CBS 207.26</name>
    <dbReference type="NCBI Taxonomy" id="1314779"/>
    <lineage>
        <taxon>Eukaryota</taxon>
        <taxon>Fungi</taxon>
        <taxon>Dikarya</taxon>
        <taxon>Ascomycota</taxon>
        <taxon>Pezizomycotina</taxon>
        <taxon>Dothideomycetes</taxon>
        <taxon>Dothideomycetes incertae sedis</taxon>
        <taxon>Zopfiaceae</taxon>
        <taxon>Zopfia</taxon>
    </lineage>
</organism>
<feature type="compositionally biased region" description="Basic and acidic residues" evidence="1">
    <location>
        <begin position="1"/>
        <end position="14"/>
    </location>
</feature>
<dbReference type="EMBL" id="ML994611">
    <property type="protein sequence ID" value="KAF2194811.1"/>
    <property type="molecule type" value="Genomic_DNA"/>
</dbReference>
<keyword evidence="3" id="KW-1185">Reference proteome</keyword>
<dbReference type="Proteomes" id="UP000800200">
    <property type="component" value="Unassembled WGS sequence"/>
</dbReference>
<sequence>MTRKKSELNPHEPPPEEFTINNSAMNQFKQHDDRNDPAIAYDAGTATAPKQITYYHDGNISAPRQITHHHDGLNSPRKQLIWHESSDSKKDTGKATTHYEGSPTAKSSVNRITWESEQDTNHGDEYPTNSAMVKWQPDSYDKRNESEGADERTDRSDDDGELRGARQALSNTSVRGGHWRDCDMRRG</sequence>
<protein>
    <submittedName>
        <fullName evidence="2">Uncharacterized protein</fullName>
    </submittedName>
</protein>
<evidence type="ECO:0000313" key="3">
    <source>
        <dbReference type="Proteomes" id="UP000800200"/>
    </source>
</evidence>
<feature type="compositionally biased region" description="Basic and acidic residues" evidence="1">
    <location>
        <begin position="139"/>
        <end position="155"/>
    </location>
</feature>
<name>A0A6A6EU55_9PEZI</name>